<feature type="compositionally biased region" description="Acidic residues" evidence="1">
    <location>
        <begin position="38"/>
        <end position="47"/>
    </location>
</feature>
<sequence>MGNQNATAITGQENIIPDDKNGEDQVSSTAKHTHEVSADEPLEEASEPPDQQQGHAQVHATEQSTNELVQPPPGEPHDQLKTNDGTSHEIEAQDDDPLLENQNFKDNKVGLDSNLNKICIGQESEPLEGNMFDKQPHPDSTEGPQTETSHAEVESNLDEDWKIEKEAMDVIEYECEPEHHDLVDRKYDLRPEPGMVDTDDHSTHAKARFNQGNGSITELTSSHSIVDNGQLLEDGQAHAGNRSTDNTEKKVEHSVVEKPPMLSHDTPVQDDTIAFSGKSRTVIDVKSLMEEIQDELIPVNPPNDVSGYEWKTDETQACDQKHEALSNGEDHEFIKVKQVDDIKDVSNVSGNFTGLTSNGHENHPDMHKMFEDSTSIFNGSIRSHQACDEKHEDCDQIHEDVSNVHDQEIIKANEGNSDHFACKPEVQTDGVKCATDNFTSLTPTGPGNNAEPIMSNGFKDKDKLSGKDNVAQIQPRQGNGIVAQASELVYTKPDIERFIFTNESMIEGQPTTGYLLSGTVTNFIELPEEKGREDDVMLTNPNGESQVQRCPSFKFELKKGTCQEEFNQTPILYQAKPPMRSLSSPGNVFLSAFTESHPNGHDFVDLSVKERSIILERNDSEKSRTPQLRFEKDEEGNCFSTTRHRKQVEEMSMGHSKGEVMQLSKGRQKQKTMSSLFSNIVCCAGVGELNADF</sequence>
<gene>
    <name evidence="2" type="ORF">Cgig2_021065</name>
</gene>
<dbReference type="AlphaFoldDB" id="A0A9Q1GX79"/>
<organism evidence="2 3">
    <name type="scientific">Carnegiea gigantea</name>
    <dbReference type="NCBI Taxonomy" id="171969"/>
    <lineage>
        <taxon>Eukaryota</taxon>
        <taxon>Viridiplantae</taxon>
        <taxon>Streptophyta</taxon>
        <taxon>Embryophyta</taxon>
        <taxon>Tracheophyta</taxon>
        <taxon>Spermatophyta</taxon>
        <taxon>Magnoliopsida</taxon>
        <taxon>eudicotyledons</taxon>
        <taxon>Gunneridae</taxon>
        <taxon>Pentapetalae</taxon>
        <taxon>Caryophyllales</taxon>
        <taxon>Cactineae</taxon>
        <taxon>Cactaceae</taxon>
        <taxon>Cactoideae</taxon>
        <taxon>Echinocereeae</taxon>
        <taxon>Carnegiea</taxon>
    </lineage>
</organism>
<feature type="compositionally biased region" description="Polar residues" evidence="1">
    <location>
        <begin position="49"/>
        <end position="68"/>
    </location>
</feature>
<reference evidence="2" key="1">
    <citation type="submission" date="2022-04" db="EMBL/GenBank/DDBJ databases">
        <title>Carnegiea gigantea Genome sequencing and assembly v2.</title>
        <authorList>
            <person name="Copetti D."/>
            <person name="Sanderson M.J."/>
            <person name="Burquez A."/>
            <person name="Wojciechowski M.F."/>
        </authorList>
    </citation>
    <scope>NUCLEOTIDE SEQUENCE</scope>
    <source>
        <strain evidence="2">SGP5-SGP5p</strain>
        <tissue evidence="2">Aerial part</tissue>
    </source>
</reference>
<proteinExistence type="predicted"/>
<dbReference type="Proteomes" id="UP001153076">
    <property type="component" value="Unassembled WGS sequence"/>
</dbReference>
<dbReference type="EMBL" id="JAKOGI010001103">
    <property type="protein sequence ID" value="KAJ8427738.1"/>
    <property type="molecule type" value="Genomic_DNA"/>
</dbReference>
<accession>A0A9Q1GX79</accession>
<name>A0A9Q1GX79_9CARY</name>
<feature type="compositionally biased region" description="Basic and acidic residues" evidence="1">
    <location>
        <begin position="245"/>
        <end position="255"/>
    </location>
</feature>
<keyword evidence="3" id="KW-1185">Reference proteome</keyword>
<evidence type="ECO:0000256" key="1">
    <source>
        <dbReference type="SAM" id="MobiDB-lite"/>
    </source>
</evidence>
<dbReference type="OrthoDB" id="1681423at2759"/>
<protein>
    <submittedName>
        <fullName evidence="2">Uncharacterized protein</fullName>
    </submittedName>
</protein>
<feature type="region of interest" description="Disordered" evidence="1">
    <location>
        <begin position="1"/>
        <end position="159"/>
    </location>
</feature>
<feature type="compositionally biased region" description="Basic and acidic residues" evidence="1">
    <location>
        <begin position="75"/>
        <end position="91"/>
    </location>
</feature>
<feature type="compositionally biased region" description="Polar residues" evidence="1">
    <location>
        <begin position="1"/>
        <end position="13"/>
    </location>
</feature>
<evidence type="ECO:0000313" key="3">
    <source>
        <dbReference type="Proteomes" id="UP001153076"/>
    </source>
</evidence>
<feature type="compositionally biased region" description="Basic and acidic residues" evidence="1">
    <location>
        <begin position="149"/>
        <end position="159"/>
    </location>
</feature>
<comment type="caution">
    <text evidence="2">The sequence shown here is derived from an EMBL/GenBank/DDBJ whole genome shotgun (WGS) entry which is preliminary data.</text>
</comment>
<evidence type="ECO:0000313" key="2">
    <source>
        <dbReference type="EMBL" id="KAJ8427738.1"/>
    </source>
</evidence>
<feature type="region of interest" description="Disordered" evidence="1">
    <location>
        <begin position="236"/>
        <end position="255"/>
    </location>
</feature>